<dbReference type="Pfam" id="PF03466">
    <property type="entry name" value="LysR_substrate"/>
    <property type="match status" value="1"/>
</dbReference>
<proteinExistence type="inferred from homology"/>
<comment type="caution">
    <text evidence="6">The sequence shown here is derived from an EMBL/GenBank/DDBJ whole genome shotgun (WGS) entry which is preliminary data.</text>
</comment>
<keyword evidence="7" id="KW-1185">Reference proteome</keyword>
<comment type="similarity">
    <text evidence="1">Belongs to the LysR transcriptional regulatory family.</text>
</comment>
<accession>A0ABN8G4S1</accession>
<keyword evidence="2" id="KW-0805">Transcription regulation</keyword>
<evidence type="ECO:0000259" key="5">
    <source>
        <dbReference type="PROSITE" id="PS50931"/>
    </source>
</evidence>
<evidence type="ECO:0000256" key="4">
    <source>
        <dbReference type="ARBA" id="ARBA00023163"/>
    </source>
</evidence>
<dbReference type="PROSITE" id="PS50931">
    <property type="entry name" value="HTH_LYSR"/>
    <property type="match status" value="1"/>
</dbReference>
<dbReference type="InterPro" id="IPR000847">
    <property type="entry name" value="LysR_HTH_N"/>
</dbReference>
<dbReference type="RefSeq" id="WP_236284452.1">
    <property type="nucleotide sequence ID" value="NZ_CAKMMW010000002.1"/>
</dbReference>
<dbReference type="Gene3D" id="1.10.10.10">
    <property type="entry name" value="Winged helix-like DNA-binding domain superfamily/Winged helix DNA-binding domain"/>
    <property type="match status" value="1"/>
</dbReference>
<reference evidence="6" key="1">
    <citation type="submission" date="2022-01" db="EMBL/GenBank/DDBJ databases">
        <authorList>
            <person name="Criscuolo A."/>
        </authorList>
    </citation>
    <scope>NUCLEOTIDE SEQUENCE</scope>
    <source>
        <strain evidence="6">CIP111891</strain>
    </source>
</reference>
<dbReference type="EMBL" id="CAKMMW010000002">
    <property type="protein sequence ID" value="CAH1195082.1"/>
    <property type="molecule type" value="Genomic_DNA"/>
</dbReference>
<dbReference type="SUPFAM" id="SSF46785">
    <property type="entry name" value="Winged helix' DNA-binding domain"/>
    <property type="match status" value="1"/>
</dbReference>
<evidence type="ECO:0000256" key="3">
    <source>
        <dbReference type="ARBA" id="ARBA00023125"/>
    </source>
</evidence>
<dbReference type="Gene3D" id="3.40.190.290">
    <property type="match status" value="1"/>
</dbReference>
<dbReference type="PANTHER" id="PTHR30126">
    <property type="entry name" value="HTH-TYPE TRANSCRIPTIONAL REGULATOR"/>
    <property type="match status" value="1"/>
</dbReference>
<name>A0ABN8G4S1_9BACL</name>
<protein>
    <submittedName>
        <fullName evidence="6">Hca operon transcriptional activator HcaR</fullName>
    </submittedName>
</protein>
<dbReference type="InterPro" id="IPR005119">
    <property type="entry name" value="LysR_subst-bd"/>
</dbReference>
<keyword evidence="3" id="KW-0238">DNA-binding</keyword>
<keyword evidence="4" id="KW-0804">Transcription</keyword>
<dbReference type="PRINTS" id="PR00039">
    <property type="entry name" value="HTHLYSR"/>
</dbReference>
<evidence type="ECO:0000313" key="7">
    <source>
        <dbReference type="Proteomes" id="UP000838821"/>
    </source>
</evidence>
<sequence>MDSSQLEAFLAVCKIRNFTKASEHLHISQSAVTARIKALESSIGKTLFQRDNRHVTLTQAGIAFLPYAERIMLLYEESKVQLSEEFEQYLVLSGPGSVWHYRYLQDILAFRRKHPNVAIRFLSNIDPSYMVRDLVLDGVVHVAVRFDPPDHPKVSKELLFEDDIILVSAHKKDSAIRKTDFISHEYCHIEWGDPFPEWFISIVGAGFVPSLQTDHSFIMVAMLLQGAGFGFLPRSIAQPFLDSQQLIQLECDFDTPTICAKAVYLTENREHASVKLGLEMLGASIQK</sequence>
<feature type="domain" description="HTH lysR-type" evidence="5">
    <location>
        <begin position="1"/>
        <end position="58"/>
    </location>
</feature>
<dbReference type="SUPFAM" id="SSF53850">
    <property type="entry name" value="Periplasmic binding protein-like II"/>
    <property type="match status" value="1"/>
</dbReference>
<evidence type="ECO:0000256" key="1">
    <source>
        <dbReference type="ARBA" id="ARBA00009437"/>
    </source>
</evidence>
<dbReference type="InterPro" id="IPR036390">
    <property type="entry name" value="WH_DNA-bd_sf"/>
</dbReference>
<evidence type="ECO:0000256" key="2">
    <source>
        <dbReference type="ARBA" id="ARBA00023015"/>
    </source>
</evidence>
<dbReference type="Proteomes" id="UP000838821">
    <property type="component" value="Unassembled WGS sequence"/>
</dbReference>
<dbReference type="InterPro" id="IPR036388">
    <property type="entry name" value="WH-like_DNA-bd_sf"/>
</dbReference>
<evidence type="ECO:0000313" key="6">
    <source>
        <dbReference type="EMBL" id="CAH1195082.1"/>
    </source>
</evidence>
<dbReference type="CDD" id="cd05466">
    <property type="entry name" value="PBP2_LTTR_substrate"/>
    <property type="match status" value="1"/>
</dbReference>
<dbReference type="PANTHER" id="PTHR30126:SF21">
    <property type="entry name" value="TRANSCRIPTIONAL REGULATOR-RELATED"/>
    <property type="match status" value="1"/>
</dbReference>
<gene>
    <name evidence="6" type="primary">hcaR</name>
    <name evidence="6" type="ORF">PAECIP111891_00594</name>
</gene>
<organism evidence="6 7">
    <name type="scientific">Paenibacillus allorhizoplanae</name>
    <dbReference type="NCBI Taxonomy" id="2905648"/>
    <lineage>
        <taxon>Bacteria</taxon>
        <taxon>Bacillati</taxon>
        <taxon>Bacillota</taxon>
        <taxon>Bacilli</taxon>
        <taxon>Bacillales</taxon>
        <taxon>Paenibacillaceae</taxon>
        <taxon>Paenibacillus</taxon>
    </lineage>
</organism>
<dbReference type="Pfam" id="PF00126">
    <property type="entry name" value="HTH_1"/>
    <property type="match status" value="1"/>
</dbReference>